<dbReference type="EMBL" id="JAZDQT010000001">
    <property type="protein sequence ID" value="MEE1944895.1"/>
    <property type="molecule type" value="Genomic_DNA"/>
</dbReference>
<organism evidence="3 4">
    <name type="scientific">Pedobacter albus</name>
    <dbReference type="NCBI Taxonomy" id="3113905"/>
    <lineage>
        <taxon>Bacteria</taxon>
        <taxon>Pseudomonadati</taxon>
        <taxon>Bacteroidota</taxon>
        <taxon>Sphingobacteriia</taxon>
        <taxon>Sphingobacteriales</taxon>
        <taxon>Sphingobacteriaceae</taxon>
        <taxon>Pedobacter</taxon>
    </lineage>
</organism>
<feature type="transmembrane region" description="Helical" evidence="1">
    <location>
        <begin position="84"/>
        <end position="107"/>
    </location>
</feature>
<comment type="caution">
    <text evidence="3">The sequence shown here is derived from an EMBL/GenBank/DDBJ whole genome shotgun (WGS) entry which is preliminary data.</text>
</comment>
<dbReference type="RefSeq" id="WP_330107254.1">
    <property type="nucleotide sequence ID" value="NZ_JAZDQT010000001.1"/>
</dbReference>
<keyword evidence="1" id="KW-0812">Transmembrane</keyword>
<evidence type="ECO:0000313" key="3">
    <source>
        <dbReference type="EMBL" id="MEE1944895.1"/>
    </source>
</evidence>
<dbReference type="Pfam" id="PF01381">
    <property type="entry name" value="HTH_3"/>
    <property type="match status" value="1"/>
</dbReference>
<dbReference type="PROSITE" id="PS50943">
    <property type="entry name" value="HTH_CROC1"/>
    <property type="match status" value="1"/>
</dbReference>
<keyword evidence="1" id="KW-0472">Membrane</keyword>
<dbReference type="SUPFAM" id="SSF47413">
    <property type="entry name" value="lambda repressor-like DNA-binding domains"/>
    <property type="match status" value="1"/>
</dbReference>
<sequence length="150" mass="17006">MEYDKNKIADAVKAGRLNKGWSQQELAENSGIALRSVQRIEGAEVQARLYTLRVLGSTLNLELDQLIRPVEPSQRKSTTSRFNFVQRLILSVALFVVLLLATLAFVAQSTRFPETSFEVLVLVLILLMCYTLFLLLIWKGHAKATGRHYR</sequence>
<name>A0ABU7I607_9SPHI</name>
<accession>A0ABU7I607</accession>
<dbReference type="Proteomes" id="UP001336835">
    <property type="component" value="Unassembled WGS sequence"/>
</dbReference>
<keyword evidence="1" id="KW-1133">Transmembrane helix</keyword>
<dbReference type="Gene3D" id="1.10.260.40">
    <property type="entry name" value="lambda repressor-like DNA-binding domains"/>
    <property type="match status" value="1"/>
</dbReference>
<feature type="transmembrane region" description="Helical" evidence="1">
    <location>
        <begin position="119"/>
        <end position="138"/>
    </location>
</feature>
<evidence type="ECO:0000313" key="4">
    <source>
        <dbReference type="Proteomes" id="UP001336835"/>
    </source>
</evidence>
<evidence type="ECO:0000259" key="2">
    <source>
        <dbReference type="PROSITE" id="PS50943"/>
    </source>
</evidence>
<dbReference type="InterPro" id="IPR010982">
    <property type="entry name" value="Lambda_DNA-bd_dom_sf"/>
</dbReference>
<dbReference type="SMART" id="SM00530">
    <property type="entry name" value="HTH_XRE"/>
    <property type="match status" value="1"/>
</dbReference>
<proteinExistence type="predicted"/>
<gene>
    <name evidence="3" type="ORF">VRU48_07250</name>
</gene>
<reference evidence="3 4" key="1">
    <citation type="submission" date="2024-01" db="EMBL/GenBank/DDBJ databases">
        <title>Pedobacter sp. nov., isolated from fresh soil.</title>
        <authorList>
            <person name="Le N.T.T."/>
        </authorList>
    </citation>
    <scope>NUCLEOTIDE SEQUENCE [LARGE SCALE GENOMIC DNA]</scope>
    <source>
        <strain evidence="3 4">KR3-3</strain>
    </source>
</reference>
<keyword evidence="4" id="KW-1185">Reference proteome</keyword>
<evidence type="ECO:0000256" key="1">
    <source>
        <dbReference type="SAM" id="Phobius"/>
    </source>
</evidence>
<dbReference type="CDD" id="cd00093">
    <property type="entry name" value="HTH_XRE"/>
    <property type="match status" value="1"/>
</dbReference>
<protein>
    <submittedName>
        <fullName evidence="3">Helix-turn-helix domain-containing protein</fullName>
    </submittedName>
</protein>
<feature type="domain" description="HTH cro/C1-type" evidence="2">
    <location>
        <begin position="12"/>
        <end position="66"/>
    </location>
</feature>
<dbReference type="InterPro" id="IPR001387">
    <property type="entry name" value="Cro/C1-type_HTH"/>
</dbReference>